<evidence type="ECO:0000256" key="1">
    <source>
        <dbReference type="SAM" id="MobiDB-lite"/>
    </source>
</evidence>
<dbReference type="Pfam" id="PF24681">
    <property type="entry name" value="Kelch_KLHDC2_KLHL20_DRC7"/>
    <property type="match status" value="1"/>
</dbReference>
<evidence type="ECO:0000313" key="3">
    <source>
        <dbReference type="Proteomes" id="UP001151582"/>
    </source>
</evidence>
<evidence type="ECO:0000313" key="2">
    <source>
        <dbReference type="EMBL" id="KAJ1982846.1"/>
    </source>
</evidence>
<dbReference type="Proteomes" id="UP001151582">
    <property type="component" value="Unassembled WGS sequence"/>
</dbReference>
<dbReference type="InterPro" id="IPR052456">
    <property type="entry name" value="CTLH_complex_component"/>
</dbReference>
<dbReference type="InterPro" id="IPR011043">
    <property type="entry name" value="Gal_Oxase/kelch_b-propeller"/>
</dbReference>
<dbReference type="Gene3D" id="2.120.10.80">
    <property type="entry name" value="Kelch-type beta propeller"/>
    <property type="match status" value="1"/>
</dbReference>
<accession>A0A9W8B4E8</accession>
<organism evidence="2 3">
    <name type="scientific">Dimargaris verticillata</name>
    <dbReference type="NCBI Taxonomy" id="2761393"/>
    <lineage>
        <taxon>Eukaryota</taxon>
        <taxon>Fungi</taxon>
        <taxon>Fungi incertae sedis</taxon>
        <taxon>Zoopagomycota</taxon>
        <taxon>Kickxellomycotina</taxon>
        <taxon>Dimargaritomycetes</taxon>
        <taxon>Dimargaritales</taxon>
        <taxon>Dimargaritaceae</taxon>
        <taxon>Dimargaris</taxon>
    </lineage>
</organism>
<dbReference type="PANTHER" id="PTHR15526">
    <property type="entry name" value="MUSKELIN"/>
    <property type="match status" value="1"/>
</dbReference>
<dbReference type="OrthoDB" id="10052615at2759"/>
<keyword evidence="3" id="KW-1185">Reference proteome</keyword>
<dbReference type="AlphaFoldDB" id="A0A9W8B4E8"/>
<feature type="region of interest" description="Disordered" evidence="1">
    <location>
        <begin position="236"/>
        <end position="259"/>
    </location>
</feature>
<evidence type="ECO:0008006" key="4">
    <source>
        <dbReference type="Google" id="ProtNLM"/>
    </source>
</evidence>
<sequence length="548" mass="61401">MCLCPKTQRIYFLGRYVDPELRNSAPLDNDFYVYHIDSHSWTLLSSNTEIDGGPRLSFDFEMCVDSDQQMLYVFGGRTLSLDSCECVLSGLYRYDIEERHWTVLRHDVLPNETDAPLRTRMERSMLFDPVARRLLIISAQRDSHCSREFSLYDIETDTVYEKVTAPTHSPLYSDKRYTHRATYDCQRQEVHIFTGRTDKPPVTMDRSDASEVSNTLWTYHVPTERWTEVYTTHHAPTVGSKGLGQPTADRPRPSLAAHAATRYPEAKSLLAALCPGYAHYFESSGGTDRAGQRHHSQGPLWNHSPCLQKPAMTTATFGKKAALSSVQGKPVCPAEPEPRIAHHFVYDSQSGTHYLFGGTALPLLAVDMPPLLDGASDGLPRSGAGYFQGSTTGIVSTKRAPLQAGHRLDDLWQLGLTKPTGVQIQMYLQFLVRRQRYLEMCLGLGLAGDGERQRATWLLTALEYLQGAVYPVVDTQDPAQLQQFHDLAPALLTAWPTSATVCEQMVHAARCCLYEELLTYLPRATKQPPGQLADVVVPWLEAQHAELA</sequence>
<comment type="caution">
    <text evidence="2">The sequence shown here is derived from an EMBL/GenBank/DDBJ whole genome shotgun (WGS) entry which is preliminary data.</text>
</comment>
<proteinExistence type="predicted"/>
<name>A0A9W8B4E8_9FUNG</name>
<dbReference type="PANTHER" id="PTHR15526:SF5">
    <property type="entry name" value="MUSKELIN"/>
    <property type="match status" value="1"/>
</dbReference>
<dbReference type="GO" id="GO:0005737">
    <property type="term" value="C:cytoplasm"/>
    <property type="evidence" value="ECO:0007669"/>
    <property type="project" value="TreeGrafter"/>
</dbReference>
<dbReference type="SUPFAM" id="SSF50965">
    <property type="entry name" value="Galactose oxidase, central domain"/>
    <property type="match status" value="1"/>
</dbReference>
<gene>
    <name evidence="2" type="ORF">H4R34_001575</name>
</gene>
<dbReference type="InterPro" id="IPR015915">
    <property type="entry name" value="Kelch-typ_b-propeller"/>
</dbReference>
<dbReference type="EMBL" id="JANBQB010000078">
    <property type="protein sequence ID" value="KAJ1982846.1"/>
    <property type="molecule type" value="Genomic_DNA"/>
</dbReference>
<protein>
    <recommendedName>
        <fullName evidence="4">Muskelin N-terminal domain-containing protein</fullName>
    </recommendedName>
</protein>
<reference evidence="2" key="1">
    <citation type="submission" date="2022-07" db="EMBL/GenBank/DDBJ databases">
        <title>Phylogenomic reconstructions and comparative analyses of Kickxellomycotina fungi.</title>
        <authorList>
            <person name="Reynolds N.K."/>
            <person name="Stajich J.E."/>
            <person name="Barry K."/>
            <person name="Grigoriev I.V."/>
            <person name="Crous P."/>
            <person name="Smith M.E."/>
        </authorList>
    </citation>
    <scope>NUCLEOTIDE SEQUENCE</scope>
    <source>
        <strain evidence="2">RSA 567</strain>
    </source>
</reference>
<feature type="region of interest" description="Disordered" evidence="1">
    <location>
        <begin position="285"/>
        <end position="304"/>
    </location>
</feature>